<name>A0ABR9ZY28_9FIRM</name>
<keyword evidence="3" id="KW-0808">Transferase</keyword>
<comment type="cofactor">
    <cofactor evidence="1">
        <name>pyridoxal 5'-phosphate</name>
        <dbReference type="ChEBI" id="CHEBI:597326"/>
    </cofactor>
</comment>
<dbReference type="InterPro" id="IPR050859">
    <property type="entry name" value="Class-I_PLP-dep_aminotransf"/>
</dbReference>
<evidence type="ECO:0000256" key="1">
    <source>
        <dbReference type="ARBA" id="ARBA00001933"/>
    </source>
</evidence>
<reference evidence="6 7" key="1">
    <citation type="submission" date="2020-11" db="EMBL/GenBank/DDBJ databases">
        <title>Fusibacter basophilias sp. nov.</title>
        <authorList>
            <person name="Qiu D."/>
        </authorList>
    </citation>
    <scope>NUCLEOTIDE SEQUENCE [LARGE SCALE GENOMIC DNA]</scope>
    <source>
        <strain evidence="6 7">Q10-2</strain>
    </source>
</reference>
<dbReference type="PANTHER" id="PTHR42790">
    <property type="entry name" value="AMINOTRANSFERASE"/>
    <property type="match status" value="1"/>
</dbReference>
<evidence type="ECO:0000259" key="5">
    <source>
        <dbReference type="Pfam" id="PF00155"/>
    </source>
</evidence>
<dbReference type="RefSeq" id="WP_194703296.1">
    <property type="nucleotide sequence ID" value="NZ_JADKNH010000012.1"/>
</dbReference>
<accession>A0ABR9ZY28</accession>
<organism evidence="6 7">
    <name type="scientific">Fusibacter ferrireducens</name>
    <dbReference type="NCBI Taxonomy" id="2785058"/>
    <lineage>
        <taxon>Bacteria</taxon>
        <taxon>Bacillati</taxon>
        <taxon>Bacillota</taxon>
        <taxon>Clostridia</taxon>
        <taxon>Eubacteriales</taxon>
        <taxon>Eubacteriales Family XII. Incertae Sedis</taxon>
        <taxon>Fusibacter</taxon>
    </lineage>
</organism>
<comment type="caution">
    <text evidence="6">The sequence shown here is derived from an EMBL/GenBank/DDBJ whole genome shotgun (WGS) entry which is preliminary data.</text>
</comment>
<dbReference type="CDD" id="cd00609">
    <property type="entry name" value="AAT_like"/>
    <property type="match status" value="1"/>
</dbReference>
<dbReference type="Pfam" id="PF00155">
    <property type="entry name" value="Aminotran_1_2"/>
    <property type="match status" value="1"/>
</dbReference>
<dbReference type="SUPFAM" id="SSF53383">
    <property type="entry name" value="PLP-dependent transferases"/>
    <property type="match status" value="1"/>
</dbReference>
<dbReference type="Proteomes" id="UP000614200">
    <property type="component" value="Unassembled WGS sequence"/>
</dbReference>
<dbReference type="InterPro" id="IPR015421">
    <property type="entry name" value="PyrdxlP-dep_Trfase_major"/>
</dbReference>
<dbReference type="EMBL" id="JADKNH010000012">
    <property type="protein sequence ID" value="MBF4695058.1"/>
    <property type="molecule type" value="Genomic_DNA"/>
</dbReference>
<dbReference type="GO" id="GO:0008483">
    <property type="term" value="F:transaminase activity"/>
    <property type="evidence" value="ECO:0007669"/>
    <property type="project" value="UniProtKB-KW"/>
</dbReference>
<keyword evidence="7" id="KW-1185">Reference proteome</keyword>
<sequence length="397" mass="43965">MNFEFSRRANNSAISLIRVISQKAVGNPDFISFAIGNPASDGFPVEGLNQASQKAFKENPIETLQYGATIGVPALREKILQMLKEKKYMTLEGNDVIVTTGSQSGLSIMPLVLCNDGDAVICDEFSFTSALNAFKGCGANLVGVKMDGDGMSPADLEEKIKANPNAKFIYLIPNFHNPMGITIPFERRKKLYEVAVKYNMPIYEDDPYGELIFRGDPQPTFKSIDTENIVVYAGSFSKTLAAGLRVGFLFGPSAFIGKATAAKGFLDSQTAILNQLIVYNFLKDNDYESHIAKVQKIYKAKNEHMLACLDKYMHPDCKRTNPNGGMFVWITMPDHVDCEAMFEDGLKMNLGIVPSRGFTTDCNNPGKSFRINYSAPTLEKISEGIKRFGKLTYKYCK</sequence>
<evidence type="ECO:0000313" key="7">
    <source>
        <dbReference type="Proteomes" id="UP000614200"/>
    </source>
</evidence>
<dbReference type="PANTHER" id="PTHR42790:SF19">
    <property type="entry name" value="KYNURENINE_ALPHA-AMINOADIPATE AMINOTRANSFERASE, MITOCHONDRIAL"/>
    <property type="match status" value="1"/>
</dbReference>
<keyword evidence="2 6" id="KW-0032">Aminotransferase</keyword>
<proteinExistence type="predicted"/>
<evidence type="ECO:0000256" key="2">
    <source>
        <dbReference type="ARBA" id="ARBA00022576"/>
    </source>
</evidence>
<gene>
    <name evidence="6" type="ORF">ISU02_18310</name>
</gene>
<keyword evidence="4" id="KW-0663">Pyridoxal phosphate</keyword>
<dbReference type="Gene3D" id="3.90.1150.10">
    <property type="entry name" value="Aspartate Aminotransferase, domain 1"/>
    <property type="match status" value="1"/>
</dbReference>
<dbReference type="InterPro" id="IPR015422">
    <property type="entry name" value="PyrdxlP-dep_Trfase_small"/>
</dbReference>
<feature type="domain" description="Aminotransferase class I/classII large" evidence="5">
    <location>
        <begin position="29"/>
        <end position="387"/>
    </location>
</feature>
<evidence type="ECO:0000313" key="6">
    <source>
        <dbReference type="EMBL" id="MBF4695058.1"/>
    </source>
</evidence>
<dbReference type="InterPro" id="IPR004839">
    <property type="entry name" value="Aminotransferase_I/II_large"/>
</dbReference>
<evidence type="ECO:0000256" key="3">
    <source>
        <dbReference type="ARBA" id="ARBA00022679"/>
    </source>
</evidence>
<evidence type="ECO:0000256" key="4">
    <source>
        <dbReference type="ARBA" id="ARBA00022898"/>
    </source>
</evidence>
<dbReference type="InterPro" id="IPR015424">
    <property type="entry name" value="PyrdxlP-dep_Trfase"/>
</dbReference>
<dbReference type="Gene3D" id="3.40.640.10">
    <property type="entry name" value="Type I PLP-dependent aspartate aminotransferase-like (Major domain)"/>
    <property type="match status" value="1"/>
</dbReference>
<protein>
    <submittedName>
        <fullName evidence="6">PLP-dependent aminotransferase family protein</fullName>
    </submittedName>
</protein>